<reference evidence="1 2" key="1">
    <citation type="submission" date="2017-11" db="EMBL/GenBank/DDBJ databases">
        <title>Revised Sequence and Annotation of the Rhodobaca barguzinensis strain alga05 Genome.</title>
        <authorList>
            <person name="Kopejtka K."/>
            <person name="Tomasch J.M."/>
            <person name="Bunk B."/>
            <person name="Koblizek M."/>
        </authorList>
    </citation>
    <scope>NUCLEOTIDE SEQUENCE [LARGE SCALE GENOMIC DNA]</scope>
    <source>
        <strain evidence="2">alga05</strain>
    </source>
</reference>
<sequence>MESLALILRNLWLKTQTLGKLCQDFASLLEMKIIEKLSLVLAMSRWVYLILWTRGVLMRLK</sequence>
<gene>
    <name evidence="1" type="ORF">BG454_00960</name>
</gene>
<accession>A0A2K8K563</accession>
<name>A0A2K8K563_9RHOB</name>
<dbReference type="EMBL" id="CP024899">
    <property type="protein sequence ID" value="ATX64577.1"/>
    <property type="molecule type" value="Genomic_DNA"/>
</dbReference>
<proteinExistence type="predicted"/>
<dbReference type="AlphaFoldDB" id="A0A2K8K563"/>
<organism evidence="1 2">
    <name type="scientific">Roseinatronobacter bogoriensis subsp. barguzinensis</name>
    <dbReference type="NCBI Taxonomy" id="441209"/>
    <lineage>
        <taxon>Bacteria</taxon>
        <taxon>Pseudomonadati</taxon>
        <taxon>Pseudomonadota</taxon>
        <taxon>Alphaproteobacteria</taxon>
        <taxon>Rhodobacterales</taxon>
        <taxon>Paracoccaceae</taxon>
        <taxon>Roseinatronobacter</taxon>
    </lineage>
</organism>
<dbReference type="Proteomes" id="UP000228948">
    <property type="component" value="Chromosome"/>
</dbReference>
<dbReference type="KEGG" id="rbg:BG454_00960"/>
<evidence type="ECO:0000313" key="1">
    <source>
        <dbReference type="EMBL" id="ATX64577.1"/>
    </source>
</evidence>
<protein>
    <submittedName>
        <fullName evidence="1">Uncharacterized protein</fullName>
    </submittedName>
</protein>
<keyword evidence="2" id="KW-1185">Reference proteome</keyword>
<evidence type="ECO:0000313" key="2">
    <source>
        <dbReference type="Proteomes" id="UP000228948"/>
    </source>
</evidence>